<dbReference type="STRING" id="1499967.U27_05219"/>
<dbReference type="Proteomes" id="UP000030661">
    <property type="component" value="Unassembled WGS sequence"/>
</dbReference>
<reference evidence="1" key="1">
    <citation type="journal article" date="2015" name="PeerJ">
        <title>First genomic representation of candidate bacterial phylum KSB3 points to enhanced environmental sensing as a trigger of wastewater bulking.</title>
        <authorList>
            <person name="Sekiguchi Y."/>
            <person name="Ohashi A."/>
            <person name="Parks D.H."/>
            <person name="Yamauchi T."/>
            <person name="Tyson G.W."/>
            <person name="Hugenholtz P."/>
        </authorList>
    </citation>
    <scope>NUCLEOTIDE SEQUENCE [LARGE SCALE GENOMIC DNA]</scope>
</reference>
<dbReference type="Pfam" id="PF05159">
    <property type="entry name" value="Capsule_synth"/>
    <property type="match status" value="1"/>
</dbReference>
<protein>
    <submittedName>
        <fullName evidence="1">Capsule polysaccharide biosynthesis protein</fullName>
    </submittedName>
</protein>
<dbReference type="EMBL" id="DF820467">
    <property type="protein sequence ID" value="GAK58246.1"/>
    <property type="molecule type" value="Genomic_DNA"/>
</dbReference>
<accession>A0A081C0Z1</accession>
<keyword evidence="2" id="KW-1185">Reference proteome</keyword>
<dbReference type="AlphaFoldDB" id="A0A081C0Z1"/>
<gene>
    <name evidence="1" type="ORF">U27_05219</name>
</gene>
<dbReference type="GO" id="GO:0015774">
    <property type="term" value="P:polysaccharide transport"/>
    <property type="evidence" value="ECO:0007669"/>
    <property type="project" value="InterPro"/>
</dbReference>
<proteinExistence type="predicted"/>
<evidence type="ECO:0000313" key="1">
    <source>
        <dbReference type="EMBL" id="GAK58246.1"/>
    </source>
</evidence>
<dbReference type="eggNOG" id="COG0763">
    <property type="taxonomic scope" value="Bacteria"/>
</dbReference>
<dbReference type="HOGENOM" id="CLU_509655_0_0_0"/>
<dbReference type="InterPro" id="IPR007833">
    <property type="entry name" value="Capsule_polysaccharide_synth"/>
</dbReference>
<evidence type="ECO:0000313" key="2">
    <source>
        <dbReference type="Proteomes" id="UP000030661"/>
    </source>
</evidence>
<dbReference type="SUPFAM" id="SSF53756">
    <property type="entry name" value="UDP-Glycosyltransferase/glycogen phosphorylase"/>
    <property type="match status" value="1"/>
</dbReference>
<organism evidence="1">
    <name type="scientific">Vecturithrix granuli</name>
    <dbReference type="NCBI Taxonomy" id="1499967"/>
    <lineage>
        <taxon>Bacteria</taxon>
        <taxon>Candidatus Moduliflexota</taxon>
        <taxon>Candidatus Vecturitrichia</taxon>
        <taxon>Candidatus Vecturitrichales</taxon>
        <taxon>Candidatus Vecturitrichaceae</taxon>
        <taxon>Candidatus Vecturithrix</taxon>
    </lineage>
</organism>
<name>A0A081C0Z1_VECG1</name>
<sequence>MTNLPEELTRQAEDMFALTPPGLRKNPRESARPRILVGAMRQHYLGSAIDLILSNALRLHGARVDVLLCDQVMPVCDHRNIDTDTAETCAACWHHAHSLFMATDLPLCRVSEFLDKIREIEIYALLSSRPRETWLEMEYLGVRVGQIAYSSTLRHFLRGRLNQEHHWQKFQQFLVTAIMMVDMSRKLIARLQPDALLISHGLYVTWGVLADYARQNGVQVTVYGYGYRKNSLLVSQGRTYHHDLLVEPTATWRDQPFADEQHEEITQYLRSRVNGGLDWISYSPNPQVNHQEVIQQLNLDRSQPTIGMFTNLVWDAAVLFRGAVFSDMTSWVVETIRWGIEHSDMQLLIRCHPAEVRRKSQTREKIADVIRSVFPELPSYIKIIPAESDLSTYTLSELIDVAIVYSSKIGLEFAARGIPVIVAGEAFYRGKGFTYDPLTKEEYFEQISEVNAQKQHKQTHGTAMMPSLQATDLALKYAYHYFFRRHITLPYFADHGVGNPITHFTLDDLRPLTPGQNVMLDRFCEMVLEGKKFF</sequence>
<dbReference type="GO" id="GO:0000271">
    <property type="term" value="P:polysaccharide biosynthetic process"/>
    <property type="evidence" value="ECO:0007669"/>
    <property type="project" value="InterPro"/>
</dbReference>